<feature type="transmembrane region" description="Helical" evidence="7">
    <location>
        <begin position="446"/>
        <end position="472"/>
    </location>
</feature>
<feature type="transmembrane region" description="Helical" evidence="7">
    <location>
        <begin position="373"/>
        <end position="393"/>
    </location>
</feature>
<organism evidence="9 10">
    <name type="scientific">Pendulispora albinea</name>
    <dbReference type="NCBI Taxonomy" id="2741071"/>
    <lineage>
        <taxon>Bacteria</taxon>
        <taxon>Pseudomonadati</taxon>
        <taxon>Myxococcota</taxon>
        <taxon>Myxococcia</taxon>
        <taxon>Myxococcales</taxon>
        <taxon>Sorangiineae</taxon>
        <taxon>Pendulisporaceae</taxon>
        <taxon>Pendulispora</taxon>
    </lineage>
</organism>
<evidence type="ECO:0000313" key="9">
    <source>
        <dbReference type="EMBL" id="WXB19273.1"/>
    </source>
</evidence>
<comment type="subcellular location">
    <subcellularLocation>
        <location evidence="1">Cell membrane</location>
        <topology evidence="1">Multi-pass membrane protein</topology>
    </subcellularLocation>
</comment>
<feature type="transmembrane region" description="Helical" evidence="7">
    <location>
        <begin position="789"/>
        <end position="807"/>
    </location>
</feature>
<dbReference type="RefSeq" id="WP_394828897.1">
    <property type="nucleotide sequence ID" value="NZ_CP089984.1"/>
</dbReference>
<dbReference type="Proteomes" id="UP001370348">
    <property type="component" value="Chromosome"/>
</dbReference>
<feature type="transmembrane region" description="Helical" evidence="7">
    <location>
        <begin position="859"/>
        <end position="879"/>
    </location>
</feature>
<sequence>MIQRIVSKVVDWSGRNALIVLMVALAAIVASWSYASHLQLRADLLELLPRDSPGFKAFEHQLGRVGGGADLIVVVESPERAANERFIDALAGKLEAKIAEHKECVAVCKDDQACRATKCGPDLISYLETGTKEVRKFFQDNKWLYADVKDLEEADNTLDHQIAFATGSVTDLSSEEPAPASSAAPAKPKAPKAPAAKGAAAKDTAKGEPAPAAAENAEKRKPALGLDQYRDRWQQKANKSDDFPTGYFATPDGKMLGLRIISKTAGMGDANGDALMHMVEQMVADMNPRSFHPEMQAGLAGNIANVMEEKASIVSDAAWATGAAFVLIVAGLVVFFRSPWSLVVIIVPAIIGVGCAYAFAMVTYGYVNTSGAFLGAIILGNGINYPIVLLSRYREFRARGLSAEQARRDAVWNAFRAELVGASVGGIAYGSLVITNFRGFSQFGLIGFVGMLLVWVSMIPVVPALVVIIEWIQARLPPWLRDPAPKIEKDGSKGVIIKQIALMTERRPWLFVGAAVVLSLVTAWKLPGYLHDPWEYNFDRLGSRGSKSSGAGAWSTKAEHVFGGKMNIAGALMLADTPEQVPLVKAQIFKNDAADPQGQLIADVTTIADLLPGTPEEQQKKLEVLDRIRDRLSPAVLASIDPAERTRVEEMRPPESLRELAGKDLPGLLRRRFEEANGTIGTVFYVKPREISLSDGYIALRIAKTTDNVRLPDNVVVQTASRSTIFAEIIRSMERDGPLATGASFLAVCVVVLVATASLRGFLVVIGSLVMGVLWMIGGAALIDMKLNFLNFIALPITFGIGSEYPFNVFDRSRLLGGDVTGALKRTGGAVALCSYTTTIGYGALLFNDNQALQSFGKLAMSGEILCLAAALLVLPSILHLWPQKKNQEVTARDSSAPAE</sequence>
<feature type="domain" description="Membrane transport protein MMPL" evidence="8">
    <location>
        <begin position="702"/>
        <end position="883"/>
    </location>
</feature>
<evidence type="ECO:0000256" key="5">
    <source>
        <dbReference type="ARBA" id="ARBA00023136"/>
    </source>
</evidence>
<dbReference type="InterPro" id="IPR004869">
    <property type="entry name" value="MMPL_dom"/>
</dbReference>
<keyword evidence="5 7" id="KW-0472">Membrane</keyword>
<feature type="domain" description="Membrane transport protein MMPL" evidence="8">
    <location>
        <begin position="244"/>
        <end position="469"/>
    </location>
</feature>
<evidence type="ECO:0000259" key="8">
    <source>
        <dbReference type="Pfam" id="PF03176"/>
    </source>
</evidence>
<evidence type="ECO:0000256" key="6">
    <source>
        <dbReference type="SAM" id="MobiDB-lite"/>
    </source>
</evidence>
<dbReference type="SUPFAM" id="SSF82866">
    <property type="entry name" value="Multidrug efflux transporter AcrB transmembrane domain"/>
    <property type="match status" value="2"/>
</dbReference>
<evidence type="ECO:0000256" key="1">
    <source>
        <dbReference type="ARBA" id="ARBA00004651"/>
    </source>
</evidence>
<evidence type="ECO:0000256" key="3">
    <source>
        <dbReference type="ARBA" id="ARBA00022692"/>
    </source>
</evidence>
<dbReference type="PANTHER" id="PTHR33406:SF13">
    <property type="entry name" value="MEMBRANE PROTEIN YDFJ"/>
    <property type="match status" value="1"/>
</dbReference>
<feature type="transmembrane region" description="Helical" evidence="7">
    <location>
        <begin position="737"/>
        <end position="755"/>
    </location>
</feature>
<evidence type="ECO:0000256" key="7">
    <source>
        <dbReference type="SAM" id="Phobius"/>
    </source>
</evidence>
<feature type="region of interest" description="Disordered" evidence="6">
    <location>
        <begin position="170"/>
        <end position="226"/>
    </location>
</feature>
<evidence type="ECO:0000256" key="4">
    <source>
        <dbReference type="ARBA" id="ARBA00022989"/>
    </source>
</evidence>
<keyword evidence="2" id="KW-1003">Cell membrane</keyword>
<name>A0ABZ2M9V1_9BACT</name>
<feature type="transmembrane region" description="Helical" evidence="7">
    <location>
        <begin position="508"/>
        <end position="526"/>
    </location>
</feature>
<feature type="transmembrane region" description="Helical" evidence="7">
    <location>
        <begin position="414"/>
        <end position="434"/>
    </location>
</feature>
<gene>
    <name evidence="9" type="ORF">LZC94_18820</name>
</gene>
<keyword evidence="10" id="KW-1185">Reference proteome</keyword>
<dbReference type="Pfam" id="PF03176">
    <property type="entry name" value="MMPL"/>
    <property type="match status" value="2"/>
</dbReference>
<protein>
    <submittedName>
        <fullName evidence="9">MMPL family transporter</fullName>
    </submittedName>
</protein>
<accession>A0ABZ2M9V1</accession>
<dbReference type="InterPro" id="IPR050545">
    <property type="entry name" value="Mycobact_MmpL"/>
</dbReference>
<keyword evidence="4 7" id="KW-1133">Transmembrane helix</keyword>
<keyword evidence="3 7" id="KW-0812">Transmembrane</keyword>
<proteinExistence type="predicted"/>
<dbReference type="EMBL" id="CP089984">
    <property type="protein sequence ID" value="WXB19273.1"/>
    <property type="molecule type" value="Genomic_DNA"/>
</dbReference>
<evidence type="ECO:0000256" key="2">
    <source>
        <dbReference type="ARBA" id="ARBA00022475"/>
    </source>
</evidence>
<dbReference type="PANTHER" id="PTHR33406">
    <property type="entry name" value="MEMBRANE PROTEIN MJ1562-RELATED"/>
    <property type="match status" value="1"/>
</dbReference>
<feature type="compositionally biased region" description="Low complexity" evidence="6">
    <location>
        <begin position="177"/>
        <end position="215"/>
    </location>
</feature>
<feature type="transmembrane region" description="Helical" evidence="7">
    <location>
        <begin position="317"/>
        <end position="336"/>
    </location>
</feature>
<feature type="transmembrane region" description="Helical" evidence="7">
    <location>
        <begin position="343"/>
        <end position="367"/>
    </location>
</feature>
<dbReference type="Gene3D" id="1.20.1640.10">
    <property type="entry name" value="Multidrug efflux transporter AcrB transmembrane domain"/>
    <property type="match status" value="2"/>
</dbReference>
<feature type="transmembrane region" description="Helical" evidence="7">
    <location>
        <begin position="762"/>
        <end position="783"/>
    </location>
</feature>
<feature type="transmembrane region" description="Helical" evidence="7">
    <location>
        <begin position="828"/>
        <end position="847"/>
    </location>
</feature>
<evidence type="ECO:0000313" key="10">
    <source>
        <dbReference type="Proteomes" id="UP001370348"/>
    </source>
</evidence>
<reference evidence="9 10" key="1">
    <citation type="submission" date="2021-12" db="EMBL/GenBank/DDBJ databases">
        <title>Discovery of the Pendulisporaceae a myxobacterial family with distinct sporulation behavior and unique specialized metabolism.</title>
        <authorList>
            <person name="Garcia R."/>
            <person name="Popoff A."/>
            <person name="Bader C.D."/>
            <person name="Loehr J."/>
            <person name="Walesch S."/>
            <person name="Walt C."/>
            <person name="Boldt J."/>
            <person name="Bunk B."/>
            <person name="Haeckl F.J.F.P.J."/>
            <person name="Gunesch A.P."/>
            <person name="Birkelbach J."/>
            <person name="Nuebel U."/>
            <person name="Pietschmann T."/>
            <person name="Bach T."/>
            <person name="Mueller R."/>
        </authorList>
    </citation>
    <scope>NUCLEOTIDE SEQUENCE [LARGE SCALE GENOMIC DNA]</scope>
    <source>
        <strain evidence="9 10">MSr11954</strain>
    </source>
</reference>